<gene>
    <name evidence="2" type="ordered locus">Gobs_0023</name>
</gene>
<dbReference type="EMBL" id="CP001867">
    <property type="protein sequence ID" value="ADB72835.1"/>
    <property type="molecule type" value="Genomic_DNA"/>
</dbReference>
<dbReference type="AlphaFoldDB" id="D2SGF3"/>
<sequence length="187" mass="20869">MAGKNIAVTEHLVLRPMASGDAPALAAYRSDPVQARYQSWETPYPVDSAQALIAEMREVRFGQPGSWLQVAIETAGRLIGDVAVRVDGDDPRQAEVGFTLAADVQGRGFATEALRAVISLLFTEHGIHRIFADCDARNVRSVALLERVGMRREAHHRKSTWWKGEWTDEYVYAVLAEERRDEKRGGH</sequence>
<dbReference type="HOGENOM" id="CLU_013985_3_6_11"/>
<dbReference type="PROSITE" id="PS51186">
    <property type="entry name" value="GNAT"/>
    <property type="match status" value="1"/>
</dbReference>
<feature type="domain" description="N-acetyltransferase" evidence="1">
    <location>
        <begin position="12"/>
        <end position="177"/>
    </location>
</feature>
<dbReference type="STRING" id="526225.Gobs_0023"/>
<dbReference type="InterPro" id="IPR016181">
    <property type="entry name" value="Acyl_CoA_acyltransferase"/>
</dbReference>
<dbReference type="InterPro" id="IPR051531">
    <property type="entry name" value="N-acetyltransferase"/>
</dbReference>
<dbReference type="Pfam" id="PF13302">
    <property type="entry name" value="Acetyltransf_3"/>
    <property type="match status" value="1"/>
</dbReference>
<reference evidence="3" key="2">
    <citation type="submission" date="2010-01" db="EMBL/GenBank/DDBJ databases">
        <title>The complete genome of Geodermatophilus obscurus DSM 43160.</title>
        <authorList>
            <consortium name="US DOE Joint Genome Institute (JGI-PGF)"/>
            <person name="Lucas S."/>
            <person name="Copeland A."/>
            <person name="Lapidus A."/>
            <person name="Glavina del Rio T."/>
            <person name="Dalin E."/>
            <person name="Tice H."/>
            <person name="Bruce D."/>
            <person name="Goodwin L."/>
            <person name="Pitluck S."/>
            <person name="Kyrpides N."/>
            <person name="Mavromatis K."/>
            <person name="Ivanova N."/>
            <person name="Munk A.C."/>
            <person name="Brettin T."/>
            <person name="Detter J.C."/>
            <person name="Han C."/>
            <person name="Larimer F."/>
            <person name="Land M."/>
            <person name="Hauser L."/>
            <person name="Markowitz V."/>
            <person name="Cheng J.-F."/>
            <person name="Hugenholtz P."/>
            <person name="Woyke T."/>
            <person name="Wu D."/>
            <person name="Jando M."/>
            <person name="Schneider S."/>
            <person name="Klenk H.-P."/>
            <person name="Eisen J.A."/>
        </authorList>
    </citation>
    <scope>NUCLEOTIDE SEQUENCE [LARGE SCALE GENOMIC DNA]</scope>
    <source>
        <strain evidence="3">ATCC 25078 / DSM 43160 / JCM 3152 / KCC A-0152 / KCTC 9177 / NBRC 13315 / NRRL B-3577 / G-20</strain>
    </source>
</reference>
<keyword evidence="2" id="KW-0808">Transferase</keyword>
<keyword evidence="3" id="KW-1185">Reference proteome</keyword>
<dbReference type="Proteomes" id="UP000001382">
    <property type="component" value="Chromosome"/>
</dbReference>
<reference evidence="2 3" key="1">
    <citation type="journal article" date="2010" name="Stand. Genomic Sci.">
        <title>Complete genome sequence of Geodermatophilus obscurus type strain (G-20).</title>
        <authorList>
            <person name="Ivanova N."/>
            <person name="Sikorski J."/>
            <person name="Jando M."/>
            <person name="Munk C."/>
            <person name="Lapidus A."/>
            <person name="Glavina Del Rio T."/>
            <person name="Copeland A."/>
            <person name="Tice H."/>
            <person name="Cheng J.-F."/>
            <person name="Lucas S."/>
            <person name="Chen F."/>
            <person name="Nolan M."/>
            <person name="Bruce D."/>
            <person name="Goodwin L."/>
            <person name="Pitluck S."/>
            <person name="Mavromatis K."/>
            <person name="Mikhailova N."/>
            <person name="Pati A."/>
            <person name="Chen A."/>
            <person name="Palaniappan K."/>
            <person name="Land M."/>
            <person name="Hauser L."/>
            <person name="Chang Y.-J."/>
            <person name="Jeffries C.D."/>
            <person name="Meincke L."/>
            <person name="Brettin T."/>
            <person name="Detter J.C."/>
            <person name="Detter J.C."/>
            <person name="Rohde M."/>
            <person name="Goeker M."/>
            <person name="Bristow J."/>
            <person name="Eisen J.A."/>
            <person name="Markowitz V."/>
            <person name="Hugenholtz P."/>
            <person name="Kyrpides N.C."/>
            <person name="Klenk H.-P."/>
        </authorList>
    </citation>
    <scope>NUCLEOTIDE SEQUENCE [LARGE SCALE GENOMIC DNA]</scope>
    <source>
        <strain evidence="3">ATCC 25078 / DSM 43160 / JCM 3152 / KCC A-0152 / KCTC 9177 / NBRC 13315 / NRRL B-3577 / G-20</strain>
    </source>
</reference>
<evidence type="ECO:0000313" key="2">
    <source>
        <dbReference type="EMBL" id="ADB72835.1"/>
    </source>
</evidence>
<evidence type="ECO:0000313" key="3">
    <source>
        <dbReference type="Proteomes" id="UP000001382"/>
    </source>
</evidence>
<name>D2SGF3_GEOOG</name>
<dbReference type="GO" id="GO:0016747">
    <property type="term" value="F:acyltransferase activity, transferring groups other than amino-acyl groups"/>
    <property type="evidence" value="ECO:0007669"/>
    <property type="project" value="InterPro"/>
</dbReference>
<dbReference type="PANTHER" id="PTHR43792">
    <property type="entry name" value="GNAT FAMILY, PUTATIVE (AFU_ORTHOLOGUE AFUA_3G00765)-RELATED-RELATED"/>
    <property type="match status" value="1"/>
</dbReference>
<accession>D2SGF3</accession>
<dbReference type="PANTHER" id="PTHR43792:SF1">
    <property type="entry name" value="N-ACETYLTRANSFERASE DOMAIN-CONTAINING PROTEIN"/>
    <property type="match status" value="1"/>
</dbReference>
<dbReference type="SUPFAM" id="SSF55729">
    <property type="entry name" value="Acyl-CoA N-acyltransferases (Nat)"/>
    <property type="match status" value="1"/>
</dbReference>
<organism evidence="2 3">
    <name type="scientific">Geodermatophilus obscurus (strain ATCC 25078 / DSM 43160 / JCM 3152 / CCUG 61914 / KCC A-0152 / KCTC 9177 / NBRC 13315 / NRRL B-3577 / G-20)</name>
    <dbReference type="NCBI Taxonomy" id="526225"/>
    <lineage>
        <taxon>Bacteria</taxon>
        <taxon>Bacillati</taxon>
        <taxon>Actinomycetota</taxon>
        <taxon>Actinomycetes</taxon>
        <taxon>Geodermatophilales</taxon>
        <taxon>Geodermatophilaceae</taxon>
        <taxon>Geodermatophilus</taxon>
    </lineage>
</organism>
<protein>
    <submittedName>
        <fullName evidence="2">GCN5-related N-acetyltransferase</fullName>
    </submittedName>
</protein>
<dbReference type="eggNOG" id="COG1670">
    <property type="taxonomic scope" value="Bacteria"/>
</dbReference>
<dbReference type="InterPro" id="IPR000182">
    <property type="entry name" value="GNAT_dom"/>
</dbReference>
<proteinExistence type="predicted"/>
<dbReference type="Gene3D" id="3.40.630.30">
    <property type="match status" value="1"/>
</dbReference>
<evidence type="ECO:0000259" key="1">
    <source>
        <dbReference type="PROSITE" id="PS51186"/>
    </source>
</evidence>
<dbReference type="KEGG" id="gob:Gobs_0023"/>